<sequence>MPEEKSPAALGFAPVSCIVLAPPDNPFESDLNVDTPLHHCLLPTCTRSSICMSAHFLCSGSNAFPGGPPMETSFLLFWTPINDYGPSYLHPTRLLAYWKVGERVHSSTNEDHLCHFTVFHAAWDMRGNGVLT</sequence>
<organism evidence="1 2">
    <name type="scientific">Rousettus aegyptiacus</name>
    <name type="common">Egyptian fruit bat</name>
    <name type="synonym">Pteropus aegyptiacus</name>
    <dbReference type="NCBI Taxonomy" id="9407"/>
    <lineage>
        <taxon>Eukaryota</taxon>
        <taxon>Metazoa</taxon>
        <taxon>Chordata</taxon>
        <taxon>Craniata</taxon>
        <taxon>Vertebrata</taxon>
        <taxon>Euteleostomi</taxon>
        <taxon>Mammalia</taxon>
        <taxon>Eutheria</taxon>
        <taxon>Laurasiatheria</taxon>
        <taxon>Chiroptera</taxon>
        <taxon>Yinpterochiroptera</taxon>
        <taxon>Pteropodoidea</taxon>
        <taxon>Pteropodidae</taxon>
        <taxon>Rousettinae</taxon>
        <taxon>Rousettus</taxon>
    </lineage>
</organism>
<name>A0A7J8BRT7_ROUAE</name>
<proteinExistence type="predicted"/>
<dbReference type="EMBL" id="JACASE010000016">
    <property type="protein sequence ID" value="KAF6401458.1"/>
    <property type="molecule type" value="Genomic_DNA"/>
</dbReference>
<protein>
    <submittedName>
        <fullName evidence="1">Uncharacterized protein</fullName>
    </submittedName>
</protein>
<reference evidence="1 2" key="1">
    <citation type="journal article" date="2020" name="Nature">
        <title>Six reference-quality genomes reveal evolution of bat adaptations.</title>
        <authorList>
            <person name="Jebb D."/>
            <person name="Huang Z."/>
            <person name="Pippel M."/>
            <person name="Hughes G.M."/>
            <person name="Lavrichenko K."/>
            <person name="Devanna P."/>
            <person name="Winkler S."/>
            <person name="Jermiin L.S."/>
            <person name="Skirmuntt E.C."/>
            <person name="Katzourakis A."/>
            <person name="Burkitt-Gray L."/>
            <person name="Ray D.A."/>
            <person name="Sullivan K.A.M."/>
            <person name="Roscito J.G."/>
            <person name="Kirilenko B.M."/>
            <person name="Davalos L.M."/>
            <person name="Corthals A.P."/>
            <person name="Power M.L."/>
            <person name="Jones G."/>
            <person name="Ransome R.D."/>
            <person name="Dechmann D.K.N."/>
            <person name="Locatelli A.G."/>
            <person name="Puechmaille S.J."/>
            <person name="Fedrigo O."/>
            <person name="Jarvis E.D."/>
            <person name="Hiller M."/>
            <person name="Vernes S.C."/>
            <person name="Myers E.W."/>
            <person name="Teeling E.C."/>
        </authorList>
    </citation>
    <scope>NUCLEOTIDE SEQUENCE [LARGE SCALE GENOMIC DNA]</scope>
    <source>
        <strain evidence="1">MRouAeg1</strain>
        <tissue evidence="1">Muscle</tissue>
    </source>
</reference>
<dbReference type="Proteomes" id="UP000593571">
    <property type="component" value="Unassembled WGS sequence"/>
</dbReference>
<gene>
    <name evidence="1" type="ORF">HJG63_009559</name>
</gene>
<evidence type="ECO:0000313" key="1">
    <source>
        <dbReference type="EMBL" id="KAF6401458.1"/>
    </source>
</evidence>
<comment type="caution">
    <text evidence="1">The sequence shown here is derived from an EMBL/GenBank/DDBJ whole genome shotgun (WGS) entry which is preliminary data.</text>
</comment>
<accession>A0A7J8BRT7</accession>
<dbReference type="AlphaFoldDB" id="A0A7J8BRT7"/>
<keyword evidence="2" id="KW-1185">Reference proteome</keyword>
<evidence type="ECO:0000313" key="2">
    <source>
        <dbReference type="Proteomes" id="UP000593571"/>
    </source>
</evidence>